<evidence type="ECO:0000256" key="1">
    <source>
        <dbReference type="ARBA" id="ARBA00022448"/>
    </source>
</evidence>
<protein>
    <submittedName>
        <fullName evidence="7">Sugar ABC transporter ATP-binding protein</fullName>
    </submittedName>
</protein>
<dbReference type="AlphaFoldDB" id="A0A2T7FZ71"/>
<evidence type="ECO:0000256" key="2">
    <source>
        <dbReference type="ARBA" id="ARBA00022597"/>
    </source>
</evidence>
<dbReference type="GO" id="GO:0016887">
    <property type="term" value="F:ATP hydrolysis activity"/>
    <property type="evidence" value="ECO:0007669"/>
    <property type="project" value="InterPro"/>
</dbReference>
<dbReference type="Gene3D" id="3.40.50.300">
    <property type="entry name" value="P-loop containing nucleotide triphosphate hydrolases"/>
    <property type="match status" value="2"/>
</dbReference>
<dbReference type="InterPro" id="IPR050107">
    <property type="entry name" value="ABC_carbohydrate_import_ATPase"/>
</dbReference>
<dbReference type="PROSITE" id="PS00211">
    <property type="entry name" value="ABC_TRANSPORTER_1"/>
    <property type="match status" value="1"/>
</dbReference>
<dbReference type="InterPro" id="IPR003439">
    <property type="entry name" value="ABC_transporter-like_ATP-bd"/>
</dbReference>
<gene>
    <name evidence="7" type="ORF">DC363_06435</name>
</gene>
<sequence length="506" mass="54257">MVVCKIRQLTKEFGPNRVLRGVDLDLVAGEVTVLMGANGAGKSTLVKILSGIHAADRGAVTLDGAPFAPHSPAAAMRAGIATVHQSIDDGVIPDLDVASNLMLDRMAAPGAALWLRGRRMRADARRIAHTMQLDLDVSRPVRDLTLAERQLIAIARAMTRDPKVLILDEPTSSLSAREAERLFALIDRVRNRGVAVLYISHRMSDIRRIADRIVAMRDGVITGTFTDKPLDTEGAVTAMLGVSMTDLDVTPASPGAPVLTATGLTLAPGAAPFDLMLAKGEVVAVVGLVGSGKSRLASILYGLERPDAGRIMLNGKPYAPSNTAQAIHAGVFLCPRDRASSGVVPDFDITQNLTLPFTARYATNWILRRKSELTTTQGMIDRLGIVCQGPRDSILSLSGGNQQKVMVGRWLSQDSDLLILDEPFQGVDIRARRDISAHIRMTACERATLVLVAELDEAVEIADRILVLHDFSIVTDYRNEGLDLGALLAAVSGRPAPEPVEGMTIT</sequence>
<dbReference type="InterPro" id="IPR027417">
    <property type="entry name" value="P-loop_NTPase"/>
</dbReference>
<dbReference type="InterPro" id="IPR003593">
    <property type="entry name" value="AAA+_ATPase"/>
</dbReference>
<dbReference type="PANTHER" id="PTHR43790">
    <property type="entry name" value="CARBOHYDRATE TRANSPORT ATP-BINDING PROTEIN MG119-RELATED"/>
    <property type="match status" value="1"/>
</dbReference>
<reference evidence="7 8" key="1">
    <citation type="submission" date="2018-04" db="EMBL/GenBank/DDBJ databases">
        <title>Pelagivirga bohaiensis gen. nov., sp. nov., a bacterium isolated from the Bohai Sea.</title>
        <authorList>
            <person name="Ji X."/>
        </authorList>
    </citation>
    <scope>NUCLEOTIDE SEQUENCE [LARGE SCALE GENOMIC DNA]</scope>
    <source>
        <strain evidence="7 8">BH-SD16</strain>
    </source>
</reference>
<dbReference type="EMBL" id="QCYG01000003">
    <property type="protein sequence ID" value="PVA07466.1"/>
    <property type="molecule type" value="Genomic_DNA"/>
</dbReference>
<dbReference type="InterPro" id="IPR017871">
    <property type="entry name" value="ABC_transporter-like_CS"/>
</dbReference>
<evidence type="ECO:0000256" key="4">
    <source>
        <dbReference type="ARBA" id="ARBA00022741"/>
    </source>
</evidence>
<dbReference type="SMART" id="SM00382">
    <property type="entry name" value="AAA"/>
    <property type="match status" value="2"/>
</dbReference>
<feature type="domain" description="ABC transporter" evidence="6">
    <location>
        <begin position="4"/>
        <end position="243"/>
    </location>
</feature>
<evidence type="ECO:0000256" key="5">
    <source>
        <dbReference type="ARBA" id="ARBA00022840"/>
    </source>
</evidence>
<dbReference type="GO" id="GO:0005524">
    <property type="term" value="F:ATP binding"/>
    <property type="evidence" value="ECO:0007669"/>
    <property type="project" value="UniProtKB-KW"/>
</dbReference>
<feature type="domain" description="ABC transporter" evidence="6">
    <location>
        <begin position="244"/>
        <end position="495"/>
    </location>
</feature>
<dbReference type="CDD" id="cd03215">
    <property type="entry name" value="ABC_Carb_Monos_II"/>
    <property type="match status" value="1"/>
</dbReference>
<keyword evidence="3" id="KW-0677">Repeat</keyword>
<name>A0A2T7FZ71_9RHOB</name>
<evidence type="ECO:0000313" key="7">
    <source>
        <dbReference type="EMBL" id="PVA07466.1"/>
    </source>
</evidence>
<keyword evidence="8" id="KW-1185">Reference proteome</keyword>
<dbReference type="SUPFAM" id="SSF52540">
    <property type="entry name" value="P-loop containing nucleoside triphosphate hydrolases"/>
    <property type="match status" value="2"/>
</dbReference>
<dbReference type="Proteomes" id="UP000244817">
    <property type="component" value="Unassembled WGS sequence"/>
</dbReference>
<evidence type="ECO:0000259" key="6">
    <source>
        <dbReference type="PROSITE" id="PS50893"/>
    </source>
</evidence>
<dbReference type="RefSeq" id="WP_108640293.1">
    <property type="nucleotide sequence ID" value="NZ_QCYG01000003.1"/>
</dbReference>
<keyword evidence="5 7" id="KW-0067">ATP-binding</keyword>
<dbReference type="CDD" id="cd03216">
    <property type="entry name" value="ABC_Carb_Monos_I"/>
    <property type="match status" value="1"/>
</dbReference>
<dbReference type="PANTHER" id="PTHR43790:SF9">
    <property type="entry name" value="GALACTOFURANOSE TRANSPORTER ATP-BINDING PROTEIN YTFR"/>
    <property type="match status" value="1"/>
</dbReference>
<proteinExistence type="predicted"/>
<dbReference type="PROSITE" id="PS50893">
    <property type="entry name" value="ABC_TRANSPORTER_2"/>
    <property type="match status" value="2"/>
</dbReference>
<keyword evidence="1" id="KW-0813">Transport</keyword>
<accession>A0A2T7FZ71</accession>
<organism evidence="7 8">
    <name type="scientific">Thalassorhabdomicrobium marinisediminis</name>
    <dbReference type="NCBI Taxonomy" id="2170577"/>
    <lineage>
        <taxon>Bacteria</taxon>
        <taxon>Pseudomonadati</taxon>
        <taxon>Pseudomonadota</taxon>
        <taxon>Alphaproteobacteria</taxon>
        <taxon>Rhodobacterales</taxon>
        <taxon>Paracoccaceae</taxon>
        <taxon>Thalassorhabdomicrobium</taxon>
    </lineage>
</organism>
<keyword evidence="4" id="KW-0547">Nucleotide-binding</keyword>
<dbReference type="OrthoDB" id="9778547at2"/>
<dbReference type="Pfam" id="PF00005">
    <property type="entry name" value="ABC_tran"/>
    <property type="match status" value="2"/>
</dbReference>
<evidence type="ECO:0000256" key="3">
    <source>
        <dbReference type="ARBA" id="ARBA00022737"/>
    </source>
</evidence>
<comment type="caution">
    <text evidence="7">The sequence shown here is derived from an EMBL/GenBank/DDBJ whole genome shotgun (WGS) entry which is preliminary data.</text>
</comment>
<evidence type="ECO:0000313" key="8">
    <source>
        <dbReference type="Proteomes" id="UP000244817"/>
    </source>
</evidence>
<keyword evidence="2" id="KW-0762">Sugar transport</keyword>